<dbReference type="InterPro" id="IPR013087">
    <property type="entry name" value="Znf_C2H2_type"/>
</dbReference>
<dbReference type="PROSITE" id="PS00028">
    <property type="entry name" value="ZINC_FINGER_C2H2_1"/>
    <property type="match status" value="1"/>
</dbReference>
<dbReference type="EMBL" id="JBHUDK010000004">
    <property type="protein sequence ID" value="MFD1598335.1"/>
    <property type="molecule type" value="Genomic_DNA"/>
</dbReference>
<gene>
    <name evidence="2" type="ORF">ACFSBX_05130</name>
</gene>
<dbReference type="Proteomes" id="UP001597085">
    <property type="component" value="Unassembled WGS sequence"/>
</dbReference>
<dbReference type="AlphaFoldDB" id="A0ABD6CMG0"/>
<evidence type="ECO:0000313" key="3">
    <source>
        <dbReference type="Proteomes" id="UP001597085"/>
    </source>
</evidence>
<keyword evidence="3" id="KW-1185">Reference proteome</keyword>
<feature type="domain" description="C2H2-type" evidence="1">
    <location>
        <begin position="69"/>
        <end position="91"/>
    </location>
</feature>
<accession>A0ABD6CMG0</accession>
<name>A0ABD6CMG0_9EURY</name>
<dbReference type="RefSeq" id="WP_256422594.1">
    <property type="nucleotide sequence ID" value="NZ_JANHDI010000013.1"/>
</dbReference>
<comment type="caution">
    <text evidence="2">The sequence shown here is derived from an EMBL/GenBank/DDBJ whole genome shotgun (WGS) entry which is preliminary data.</text>
</comment>
<sequence length="203" mass="23771">MPSKKFDLLSDREREFLKDPESFDPQTAADIRYRLRGKWQSAKPDMNLLFDNHEIWAKKETIGEVVIVCEDCGTAVVRDEYKYSHADENTHIETDEWINVINACMSYSEWSYHDIDEDLSEKLSSDTIEYLKSEYDYIYRHEGFCPDCSDEPEVIRASKRTGRVPCQLDRCDSKTHKIGSNPFEDHRNYIPLSDSAIKEIQRA</sequence>
<proteinExistence type="predicted"/>
<evidence type="ECO:0000259" key="1">
    <source>
        <dbReference type="PROSITE" id="PS00028"/>
    </source>
</evidence>
<reference evidence="2 3" key="1">
    <citation type="journal article" date="2019" name="Int. J. Syst. Evol. Microbiol.">
        <title>The Global Catalogue of Microorganisms (GCM) 10K type strain sequencing project: providing services to taxonomists for standard genome sequencing and annotation.</title>
        <authorList>
            <consortium name="The Broad Institute Genomics Platform"/>
            <consortium name="The Broad Institute Genome Sequencing Center for Infectious Disease"/>
            <person name="Wu L."/>
            <person name="Ma J."/>
        </authorList>
    </citation>
    <scope>NUCLEOTIDE SEQUENCE [LARGE SCALE GENOMIC DNA]</scope>
    <source>
        <strain evidence="2 3">CGMCC 1.12121</strain>
    </source>
</reference>
<protein>
    <recommendedName>
        <fullName evidence="1">C2H2-type domain-containing protein</fullName>
    </recommendedName>
</protein>
<organism evidence="2 3">
    <name type="scientific">Halobellus rarus</name>
    <dbReference type="NCBI Taxonomy" id="1126237"/>
    <lineage>
        <taxon>Archaea</taxon>
        <taxon>Methanobacteriati</taxon>
        <taxon>Methanobacteriota</taxon>
        <taxon>Stenosarchaea group</taxon>
        <taxon>Halobacteria</taxon>
        <taxon>Halobacteriales</taxon>
        <taxon>Haloferacaceae</taxon>
        <taxon>Halobellus</taxon>
    </lineage>
</organism>
<evidence type="ECO:0000313" key="2">
    <source>
        <dbReference type="EMBL" id="MFD1598335.1"/>
    </source>
</evidence>